<feature type="DNA-binding region" description="H-T-H motif" evidence="4">
    <location>
        <begin position="60"/>
        <end position="79"/>
    </location>
</feature>
<dbReference type="PANTHER" id="PTHR30055">
    <property type="entry name" value="HTH-TYPE TRANSCRIPTIONAL REGULATOR RUTR"/>
    <property type="match status" value="1"/>
</dbReference>
<keyword evidence="3" id="KW-0804">Transcription</keyword>
<gene>
    <name evidence="6" type="ORF">Psest_2745</name>
</gene>
<dbReference type="InterPro" id="IPR001647">
    <property type="entry name" value="HTH_TetR"/>
</dbReference>
<evidence type="ECO:0000313" key="6">
    <source>
        <dbReference type="EMBL" id="AGA87251.1"/>
    </source>
</evidence>
<dbReference type="Pfam" id="PF00440">
    <property type="entry name" value="TetR_N"/>
    <property type="match status" value="1"/>
</dbReference>
<keyword evidence="1" id="KW-0805">Transcription regulation</keyword>
<dbReference type="Gene3D" id="1.10.357.10">
    <property type="entry name" value="Tetracycline Repressor, domain 2"/>
    <property type="match status" value="1"/>
</dbReference>
<dbReference type="Proteomes" id="UP000010820">
    <property type="component" value="Chromosome"/>
</dbReference>
<sequence>MDGFDSIPFVSPPGSDFMSTRLPSAKPLKRPTQQRAKATVQAIFDTYVRIWQRDGWSRLTTRAVALEAGVAIGTLYDYFPNKHALHSGYVRYCVEQLLEAIDAQAVAPTALAWHERIRRLVRTLAGVDSRLPWFHPDMLELEALVAEPKHQRRAYEDLLGAWHRVIDVATDLPVRPSAATLEALHLSVWGGRRYAMLVQLEAERMQAWAASMEHLCLHTLMGANEPA</sequence>
<protein>
    <submittedName>
        <fullName evidence="6">Transcriptional regulator</fullName>
    </submittedName>
</protein>
<dbReference type="AlphaFoldDB" id="L0GML0"/>
<dbReference type="eggNOG" id="COG1309">
    <property type="taxonomic scope" value="Bacteria"/>
</dbReference>
<evidence type="ECO:0000256" key="2">
    <source>
        <dbReference type="ARBA" id="ARBA00023125"/>
    </source>
</evidence>
<evidence type="ECO:0000256" key="1">
    <source>
        <dbReference type="ARBA" id="ARBA00023015"/>
    </source>
</evidence>
<dbReference type="PATRIC" id="fig|644801.3.peg.2680"/>
<organism evidence="6 7">
    <name type="scientific">Stutzerimonas stutzeri RCH2</name>
    <dbReference type="NCBI Taxonomy" id="644801"/>
    <lineage>
        <taxon>Bacteria</taxon>
        <taxon>Pseudomonadati</taxon>
        <taxon>Pseudomonadota</taxon>
        <taxon>Gammaproteobacteria</taxon>
        <taxon>Pseudomonadales</taxon>
        <taxon>Pseudomonadaceae</taxon>
        <taxon>Stutzerimonas</taxon>
    </lineage>
</organism>
<dbReference type="InterPro" id="IPR009057">
    <property type="entry name" value="Homeodomain-like_sf"/>
</dbReference>
<dbReference type="KEGG" id="psh:Psest_2745"/>
<keyword evidence="2 4" id="KW-0238">DNA-binding</keyword>
<accession>L0GML0</accession>
<dbReference type="SUPFAM" id="SSF46689">
    <property type="entry name" value="Homeodomain-like"/>
    <property type="match status" value="1"/>
</dbReference>
<dbReference type="STRING" id="644801.Psest_2745"/>
<evidence type="ECO:0000256" key="3">
    <source>
        <dbReference type="ARBA" id="ARBA00023163"/>
    </source>
</evidence>
<proteinExistence type="predicted"/>
<evidence type="ECO:0000256" key="4">
    <source>
        <dbReference type="PROSITE-ProRule" id="PRU00335"/>
    </source>
</evidence>
<dbReference type="HOGENOM" id="CLU_069356_46_3_6"/>
<name>L0GML0_STUST</name>
<reference evidence="6 7" key="1">
    <citation type="submission" date="2011-10" db="EMBL/GenBank/DDBJ databases">
        <title>Complete sequence of chromosome of Pseudomonas stutzeri RCH2.</title>
        <authorList>
            <consortium name="US DOE Joint Genome Institute"/>
            <person name="Lucas S."/>
            <person name="Han J."/>
            <person name="Lapidus A."/>
            <person name="Cheng J.-F."/>
            <person name="Goodwin L."/>
            <person name="Pitluck S."/>
            <person name="Peters L."/>
            <person name="Ovchinnikova G."/>
            <person name="Zeytun A."/>
            <person name="Lu M."/>
            <person name="Detter J.C."/>
            <person name="Han C."/>
            <person name="Tapia R."/>
            <person name="Land M."/>
            <person name="Hauser L."/>
            <person name="Kyrpides N."/>
            <person name="Ivanova N."/>
            <person name="Pagani I."/>
            <person name="Chakraborty R."/>
            <person name="Arkin A."/>
            <person name="Dehal P."/>
            <person name="Wall J."/>
            <person name="Hazen T."/>
            <person name="Woyke T."/>
        </authorList>
    </citation>
    <scope>NUCLEOTIDE SEQUENCE [LARGE SCALE GENOMIC DNA]</scope>
    <source>
        <strain evidence="6 7">RCH2</strain>
    </source>
</reference>
<evidence type="ECO:0000313" key="7">
    <source>
        <dbReference type="Proteomes" id="UP000010820"/>
    </source>
</evidence>
<dbReference type="PANTHER" id="PTHR30055:SF234">
    <property type="entry name" value="HTH-TYPE TRANSCRIPTIONAL REGULATOR BETI"/>
    <property type="match status" value="1"/>
</dbReference>
<dbReference type="GO" id="GO:0000976">
    <property type="term" value="F:transcription cis-regulatory region binding"/>
    <property type="evidence" value="ECO:0007669"/>
    <property type="project" value="TreeGrafter"/>
</dbReference>
<dbReference type="InterPro" id="IPR050109">
    <property type="entry name" value="HTH-type_TetR-like_transc_reg"/>
</dbReference>
<dbReference type="PROSITE" id="PS50977">
    <property type="entry name" value="HTH_TETR_2"/>
    <property type="match status" value="1"/>
</dbReference>
<evidence type="ECO:0000259" key="5">
    <source>
        <dbReference type="PROSITE" id="PS50977"/>
    </source>
</evidence>
<dbReference type="GO" id="GO:0003700">
    <property type="term" value="F:DNA-binding transcription factor activity"/>
    <property type="evidence" value="ECO:0007669"/>
    <property type="project" value="TreeGrafter"/>
</dbReference>
<dbReference type="EMBL" id="CP003071">
    <property type="protein sequence ID" value="AGA87251.1"/>
    <property type="molecule type" value="Genomic_DNA"/>
</dbReference>
<feature type="domain" description="HTH tetR-type" evidence="5">
    <location>
        <begin position="37"/>
        <end position="97"/>
    </location>
</feature>